<sequence length="138" mass="16452">MKLTVFFDEGMKYWVGVLEQEENSRLKVSRHIFGSEPKDAEVMYFVQKIMMPLIERATQTSEGGHRRLNRGNPKRLARQAAKELAQRGVSTRAQEAIKLEMECRKKQRKEFSRQQLEEEKERKYQLRIQKAKLKRRGR</sequence>
<organism evidence="2 3">
    <name type="scientific">Paenibacillus sambharensis</name>
    <dbReference type="NCBI Taxonomy" id="1803190"/>
    <lineage>
        <taxon>Bacteria</taxon>
        <taxon>Bacillati</taxon>
        <taxon>Bacillota</taxon>
        <taxon>Bacilli</taxon>
        <taxon>Bacillales</taxon>
        <taxon>Paenibacillaceae</taxon>
        <taxon>Paenibacillus</taxon>
    </lineage>
</organism>
<evidence type="ECO:0000313" key="3">
    <source>
        <dbReference type="Proteomes" id="UP000249522"/>
    </source>
</evidence>
<evidence type="ECO:0000256" key="1">
    <source>
        <dbReference type="SAM" id="MobiDB-lite"/>
    </source>
</evidence>
<dbReference type="PIRSF" id="PIRSF021328">
    <property type="entry name" value="UCP021328"/>
    <property type="match status" value="1"/>
</dbReference>
<dbReference type="Pfam" id="PF11208">
    <property type="entry name" value="DUF2992"/>
    <property type="match status" value="1"/>
</dbReference>
<accession>A0A2W1LCG5</accession>
<comment type="caution">
    <text evidence="2">The sequence shown here is derived from an EMBL/GenBank/DDBJ whole genome shotgun (WGS) entry which is preliminary data.</text>
</comment>
<evidence type="ECO:0000313" key="2">
    <source>
        <dbReference type="EMBL" id="PZD96563.1"/>
    </source>
</evidence>
<dbReference type="OrthoDB" id="4570726at2"/>
<dbReference type="EMBL" id="QKRB01000037">
    <property type="protein sequence ID" value="PZD96563.1"/>
    <property type="molecule type" value="Genomic_DNA"/>
</dbReference>
<protein>
    <submittedName>
        <fullName evidence="2">DUF2992 domain-containing protein</fullName>
    </submittedName>
</protein>
<dbReference type="InterPro" id="IPR016787">
    <property type="entry name" value="UCP021328"/>
</dbReference>
<reference evidence="2 3" key="1">
    <citation type="submission" date="2018-06" db="EMBL/GenBank/DDBJ databases">
        <title>Paenibacillus imtechensis sp. nov.</title>
        <authorList>
            <person name="Pinnaka A.K."/>
            <person name="Singh H."/>
            <person name="Kaur M."/>
        </authorList>
    </citation>
    <scope>NUCLEOTIDE SEQUENCE [LARGE SCALE GENOMIC DNA]</scope>
    <source>
        <strain evidence="2 3">SMB1</strain>
    </source>
</reference>
<dbReference type="Proteomes" id="UP000249522">
    <property type="component" value="Unassembled WGS sequence"/>
</dbReference>
<name>A0A2W1LCG5_9BACL</name>
<keyword evidence="3" id="KW-1185">Reference proteome</keyword>
<gene>
    <name evidence="2" type="ORF">DNH61_07120</name>
</gene>
<dbReference type="RefSeq" id="WP_111145968.1">
    <property type="nucleotide sequence ID" value="NZ_QKRB01000037.1"/>
</dbReference>
<feature type="region of interest" description="Disordered" evidence="1">
    <location>
        <begin position="57"/>
        <end position="79"/>
    </location>
</feature>
<feature type="compositionally biased region" description="Basic residues" evidence="1">
    <location>
        <begin position="66"/>
        <end position="77"/>
    </location>
</feature>
<proteinExistence type="predicted"/>
<dbReference type="AlphaFoldDB" id="A0A2W1LCG5"/>